<dbReference type="Pfam" id="PF20519">
    <property type="entry name" value="Polycystin_dom"/>
    <property type="match status" value="1"/>
</dbReference>
<dbReference type="InterPro" id="IPR013122">
    <property type="entry name" value="PKD1_2_channel"/>
</dbReference>
<keyword evidence="5 12" id="KW-0812">Transmembrane</keyword>
<feature type="domain" description="PLAT" evidence="15">
    <location>
        <begin position="2286"/>
        <end position="2405"/>
    </location>
</feature>
<dbReference type="PROSITE" id="PS50095">
    <property type="entry name" value="PLAT"/>
    <property type="match status" value="1"/>
</dbReference>
<evidence type="ECO:0000256" key="5">
    <source>
        <dbReference type="ARBA" id="ARBA00022692"/>
    </source>
</evidence>
<dbReference type="GeneID" id="100197078"/>
<name>A0ABM4C9R2_HYDVU</name>
<dbReference type="InterPro" id="IPR051223">
    <property type="entry name" value="Polycystin"/>
</dbReference>
<evidence type="ECO:0000256" key="12">
    <source>
        <dbReference type="SAM" id="Phobius"/>
    </source>
</evidence>
<dbReference type="SUPFAM" id="SSF49723">
    <property type="entry name" value="Lipase/lipooxygenase domain (PLAT/LH2 domain)"/>
    <property type="match status" value="1"/>
</dbReference>
<dbReference type="Pfam" id="PF01477">
    <property type="entry name" value="PLAT"/>
    <property type="match status" value="1"/>
</dbReference>
<dbReference type="Gene3D" id="2.60.220.50">
    <property type="match status" value="1"/>
</dbReference>
<keyword evidence="10" id="KW-0966">Cell projection</keyword>
<feature type="transmembrane region" description="Helical" evidence="12">
    <location>
        <begin position="2747"/>
        <end position="2765"/>
    </location>
</feature>
<feature type="transmembrane region" description="Helical" evidence="12">
    <location>
        <begin position="3037"/>
        <end position="3061"/>
    </location>
</feature>
<dbReference type="InterPro" id="IPR036392">
    <property type="entry name" value="PLAT/LH2_dom_sf"/>
</dbReference>
<proteinExistence type="inferred from homology"/>
<feature type="transmembrane region" description="Helical" evidence="12">
    <location>
        <begin position="2488"/>
        <end position="2508"/>
    </location>
</feature>
<feature type="transmembrane region" description="Helical" evidence="12">
    <location>
        <begin position="2528"/>
        <end position="2549"/>
    </location>
</feature>
<dbReference type="InterPro" id="IPR046338">
    <property type="entry name" value="GAIN_dom_sf"/>
</dbReference>
<dbReference type="Pfam" id="PF08016">
    <property type="entry name" value="PKD_channel"/>
    <property type="match status" value="1"/>
</dbReference>
<accession>A0ABM4C9R2</accession>
<evidence type="ECO:0000256" key="7">
    <source>
        <dbReference type="ARBA" id="ARBA00022989"/>
    </source>
</evidence>
<feature type="transmembrane region" description="Helical" evidence="12">
    <location>
        <begin position="2242"/>
        <end position="2261"/>
    </location>
</feature>
<evidence type="ECO:0000313" key="17">
    <source>
        <dbReference type="RefSeq" id="XP_065658411.1"/>
    </source>
</evidence>
<dbReference type="InterPro" id="IPR046791">
    <property type="entry name" value="Polycystin_dom"/>
</dbReference>
<dbReference type="Gene3D" id="2.60.40.10">
    <property type="entry name" value="Immunoglobulins"/>
    <property type="match status" value="1"/>
</dbReference>
<evidence type="ECO:0000256" key="6">
    <source>
        <dbReference type="ARBA" id="ARBA00022729"/>
    </source>
</evidence>
<evidence type="ECO:0000313" key="16">
    <source>
        <dbReference type="Proteomes" id="UP001652625"/>
    </source>
</evidence>
<keyword evidence="4" id="KW-1003">Cell membrane</keyword>
<evidence type="ECO:0000256" key="3">
    <source>
        <dbReference type="ARBA" id="ARBA00007200"/>
    </source>
</evidence>
<dbReference type="SUPFAM" id="SSF49299">
    <property type="entry name" value="PKD domain"/>
    <property type="match status" value="2"/>
</dbReference>
<dbReference type="PANTHER" id="PTHR10877">
    <property type="entry name" value="POLYCYSTIN FAMILY MEMBER"/>
    <property type="match status" value="1"/>
</dbReference>
<feature type="transmembrane region" description="Helical" evidence="12">
    <location>
        <begin position="3124"/>
        <end position="3143"/>
    </location>
</feature>
<reference evidence="17" key="1">
    <citation type="submission" date="2025-08" db="UniProtKB">
        <authorList>
            <consortium name="RefSeq"/>
        </authorList>
    </citation>
    <scope>IDENTIFICATION</scope>
</reference>
<feature type="transmembrane region" description="Helical" evidence="12">
    <location>
        <begin position="3082"/>
        <end position="3104"/>
    </location>
</feature>
<feature type="transmembrane region" description="Helical" evidence="12">
    <location>
        <begin position="2652"/>
        <end position="2682"/>
    </location>
</feature>
<dbReference type="Pfam" id="PF00801">
    <property type="entry name" value="PKD"/>
    <property type="match status" value="1"/>
</dbReference>
<dbReference type="RefSeq" id="XP_065658411.1">
    <property type="nucleotide sequence ID" value="XM_065802339.1"/>
</dbReference>
<comment type="caution">
    <text evidence="11">Lacks conserved residue(s) required for the propagation of feature annotation.</text>
</comment>
<evidence type="ECO:0000256" key="2">
    <source>
        <dbReference type="ARBA" id="ARBA00004651"/>
    </source>
</evidence>
<dbReference type="InterPro" id="IPR013783">
    <property type="entry name" value="Ig-like_fold"/>
</dbReference>
<dbReference type="InterPro" id="IPR035986">
    <property type="entry name" value="PKD_dom_sf"/>
</dbReference>
<protein>
    <submittedName>
        <fullName evidence="17">Uncharacterized protein LOC100197078 isoform X2</fullName>
    </submittedName>
</protein>
<evidence type="ECO:0000259" key="15">
    <source>
        <dbReference type="PROSITE" id="PS50095"/>
    </source>
</evidence>
<feature type="transmembrane region" description="Helical" evidence="12">
    <location>
        <begin position="3164"/>
        <end position="3188"/>
    </location>
</feature>
<dbReference type="Proteomes" id="UP001652625">
    <property type="component" value="Chromosome 08"/>
</dbReference>
<dbReference type="Pfam" id="PF02010">
    <property type="entry name" value="REJ"/>
    <property type="match status" value="1"/>
</dbReference>
<dbReference type="PANTHER" id="PTHR10877:SF150">
    <property type="entry name" value="REJ DOMAIN-CONTAINING PROTEIN"/>
    <property type="match status" value="1"/>
</dbReference>
<dbReference type="InterPro" id="IPR001024">
    <property type="entry name" value="PLAT/LH2_dom"/>
</dbReference>
<dbReference type="CDD" id="cd00146">
    <property type="entry name" value="PKD"/>
    <property type="match status" value="1"/>
</dbReference>
<feature type="domain" description="PKD" evidence="14">
    <location>
        <begin position="742"/>
        <end position="800"/>
    </location>
</feature>
<comment type="similarity">
    <text evidence="3">Belongs to the polycystin family.</text>
</comment>
<comment type="subcellular location">
    <subcellularLocation>
        <location evidence="2">Cell membrane</location>
        <topology evidence="2">Multi-pass membrane protein</topology>
    </subcellularLocation>
    <subcellularLocation>
        <location evidence="1">Cell projection</location>
        <location evidence="1">Cilium</location>
    </subcellularLocation>
</comment>
<keyword evidence="16" id="KW-1185">Reference proteome</keyword>
<feature type="transmembrane region" description="Helical" evidence="12">
    <location>
        <begin position="3232"/>
        <end position="3254"/>
    </location>
</feature>
<dbReference type="Gene3D" id="1.10.287.70">
    <property type="match status" value="1"/>
</dbReference>
<sequence length="3399" mass="380708">MKDFKMMNIITLTILWVIGSTDSSGEFVGSANMYKQVNGVLTPEFSDYEGNVDLVSCITLCGCKNNKNAAFDNTTNSCYCSDVAITPCDSSNCISVYDSSGISISIAAQTPLKTYVNSPFDVIVTSTGNINTFGLVINDRLAIYPSSTISSVIIGMPGNYSIEVDANAFYGCPSEIHQMVVEVNDVTCSFNAQRQFKSQVNATFNMTLDLTGPENLQLLKIQVFKDDIFSTSFAEYIYPNPSASIYLEIGGNSETNRLQDYTLTFNDKKRSAVIVSLNHQISSSGVITGFSAYVTKLGGIRFLILKTACEAYSGLKTCFLSKSCVGVSSNCAPVSNTFIPSSATDIFYPYYTVFKSTTLTPWSYPMLFFKVVYSFTVNATVIGQNDFAVPYNDRFTTSPGQFLAWMPDYSNDTPGDVAFNSIDPSSQFQSVHYNEIFDVYIDQLFDNYWYTLNSLYEISNTEHMISLYLEVPSTYYIEQSADYPDGTDFTVKASVTDSTGNEKILCVGKTSIVTDIKNLSLSTLDLSTNVFTDRVILFNVSGLGTAEASYAVYWDEFVIKKFGVYDEIFNTSEFNHTFTKPGLFNITVKGFTDLSFQITNLTLNVTCGLRNLSFFNTNEDPIRANGSINPVGTSESQLSVDISLTGCGLITINYFLESDALQMNGSLPLWLGESSIYGISTNIFQKLAKTINITICATNNLETECINDWGYVEDAIKDFDLVVTTMETNVSGLLNISKNTIGTNKTYCVDWGDGSSTCTNGTYDVPSINHTYARSGNYSVFVLVFNRISRMNKTVQQEVQDRIYGCNIETKPTVYMTPTEIFYSIDNGTGIDIYLDWGDGKTKSVIYDMDISLNNSLISFQDILVGLRGFASFEFTIKQDYNICLSLINDISNDSCCVIAIVEDEIKDLYIKLVQEYEGTNKTDWIEENETLYLTSEHNAEAKRVLFLINLDNGTLFNTTSQLVNTSYSPWRLCYNYSVVATNPVSIESTWINLCVQRPLYAINSSRFVHVPTSSTNAMSIKLTFISGNYFNCFFNFSDGSATSIFFISYTDFVGPVGFIEANHQFLAGQYNVTLSCTNRLYDFFASTIVLSQDPVSKPYLDIKARCYNNSIVTGVALVRDINDMAMSADCNIFINIQDQSGSNVSVFGLLVIDGNSKGKFLAINNTIEIQKSYWSGSIIYMAKVCINSTNNVSTDLTCSNIKLITPVSSFIVKAGSGSVYTPISFTVTFQPPLPGNPCLSIDYKDGTPSQVFGGTNCNKPMGPISDPSTNTFSNTYKSPGIYSILFTAYNQVSSVSQIVLLRITDVPCYSPYIEIASSAASSEENLTSYQNFYKCKSTIFKYVMRRNCSRSNAILIRKIVIEYKVNNSTWSKVVDQDLGERYILMGKSLNKYGVYRVNYIGQMVDNRTGDVIDSTTAVKKGYFKIVPCPLRIIIDGGYEKTVERSSETDIIINATKSYDPDDDNAILKVKWFCARSGNYNGTDMDSLKAIEYPTVDVATYTSANFISKECFSNSDGPALLNDKGLMGLNFVLKTSYLWYYCYDLRLKITKSMDQFKRQTIRDITVCLKDKEPLSVLVKCEQNCDALIDPNSKLSLSSSVSNKAKCSQISYNWMVLRTSLMEDNSNYEDITETINATTGFVMRNLVVKANSLNSAYKYKFRINASCLSGELSGGAGAEIVYVNKPPDVSQATCNVFPDTGVAIQTDFVIVCTGVTDDQMPLSYAYQYNCNDTWSVISTARTISNLTFKLPPSKRTNGSCSLRVLARDSYGVQSDPFPITPLEVQVADFDVGAKRNKRSIIDLPSQLCNNLTSDFALSSEFLISNYIAVLLEMNSSMSYSCKISISLQLNSLWVDTPDDAIFVLQNVQTDANHSISLLAVENVIKNLSILSANELSEVSTLVLAKTSRLGGKSSMSFSLSLESIICSAVAQTLIIGEPSANSKTPFGLITIQQIEPGAKSIGSFDLPDLGGDGGGAINSVGSNRYQFDKASNNVKGKVKGLSLTNPDGTPKVVRNLTNKIRLVIENEEPYPPMKNYTAYCELMRTVVPIEVKVNSSVIILNITPMDDNFTGFFFLFMNKGTYPSLTDNQQNCSLPNDLPSNWDSLPKESQDYWEREKKWTCYISEKELNNTAVGVWVVGVLYYNDTHPLTKALLPQNAPPAEDNCSAVGYYFQAYTRACLYWDKTINTWNSEGCETIENETNSYQTVCACTHLTDFGGGGPIADAAPLDFGALKRFNLASNPTVFSVVMAIFGVYLILFVWARKKDKRDLEKNKVIFLPENHPDDKYLYEVVVETGFDFGASTSADVVIVLTGKDGESGPRRLYSPNRKCFQRSEVDVFIIAVPTCLGQLKEITVWHNNAGSYPGWFLMKVQVCLFIKYLCVYIKFIFTSGLKRSLYCVSSLCNIIETRTKFVICKHKKKNDFLCNQWLDVAEDDGNIIRTLQPSTLEEVTEFKYLFFVTLRRNLYEGHIWLSIFMKPAQSSFTTCQRLATCMSLLMTTMLANIMFYKTDTSPSTTITIGPLVFSINEIKISFTSALIVIPCNLLIVFLFKNSATKDQDNSTKYQLDEKKDDVKNSVEENQEKLKAKNYNSRLKYIQSLFFYGKDDDIKAKNKLLPHWFIYVAYLIAFVTSIVSAFFVIMYGFTYGKIKSNKWMASMIFAFCFSVFLIQPIKIIALSIFFSVLRKVPSSNSKSSTLTKPGTEEDESDKNLVNIVEDFNKFKLPEERRLNEFRVARLKEKRIKIIIKEVLVHLSFVLLVVIVAYSSADPSCFWLFQSAQQLSATNGLSRDYFNKKIPPQDIFKMYINENQSVPIPTGDAVGSNVDWFTWAKYGVIDYLFPSSWYNNDKKGYPKGFVADAASSKVLAMARFRQLRVTPNSCTKHPVFEYLITQCNAGYSAASEENQDFKAGWGPPLNLTERIRRRKGKKKATWKGQEDPWLYQTSTQLNSPFPFNGYFNTYPGSSYSVSIGPDRSTANKIIKELRSNFWVDRYTRALFTEINIYNANTNLMLIVTFLHEMLPTGGWHFYTNIQALRLYRYVGGLGQSVIIFDLIFSAVTFIGLYKAIRASRKVGAKVYLSDPWNLLHVVVTGNSILAIIFTLGRMLAVNAAVADYTSDPELFVSFQYVGQLEYLIIGCLGFILFFTNLEFLRILRFNRLIGMLCKSVVVMSSPLLGFGLMFIVLFMAFVSFTNCIYVDKLEDFQSVTSSFVAMTQMFLGKLSVSDYFNNAPVFGPIMFASYMLSIQMVMINLFVGLICDSFAEVGEQETEEEPSVVGFIFDRVKKPGNEPEPIYSEWKDEWEQTIFDLENGCDNCTYVLRNMEADELRQKKFFEEEDKLKKELLVAVLGLDFYTSEVEFCDGLSSLEKKLLSMTTEDVQLFLKQAAAKRLLSLKQENMEDQK</sequence>
<evidence type="ECO:0000256" key="4">
    <source>
        <dbReference type="ARBA" id="ARBA00022475"/>
    </source>
</evidence>
<feature type="chain" id="PRO_5046137155" evidence="13">
    <location>
        <begin position="24"/>
        <end position="3399"/>
    </location>
</feature>
<keyword evidence="8" id="KW-0969">Cilium</keyword>
<evidence type="ECO:0000256" key="11">
    <source>
        <dbReference type="PROSITE-ProRule" id="PRU00152"/>
    </source>
</evidence>
<evidence type="ECO:0000259" key="14">
    <source>
        <dbReference type="PROSITE" id="PS50093"/>
    </source>
</evidence>
<evidence type="ECO:0000256" key="10">
    <source>
        <dbReference type="ARBA" id="ARBA00023273"/>
    </source>
</evidence>
<gene>
    <name evidence="17" type="primary">LOC100197078</name>
</gene>
<dbReference type="SMART" id="SM00303">
    <property type="entry name" value="GPS"/>
    <property type="match status" value="1"/>
</dbReference>
<dbReference type="InterPro" id="IPR002859">
    <property type="entry name" value="PKD/REJ-like"/>
</dbReference>
<evidence type="ECO:0000256" key="9">
    <source>
        <dbReference type="ARBA" id="ARBA00023136"/>
    </source>
</evidence>
<dbReference type="InterPro" id="IPR000203">
    <property type="entry name" value="GPS"/>
</dbReference>
<evidence type="ECO:0000256" key="1">
    <source>
        <dbReference type="ARBA" id="ARBA00004138"/>
    </source>
</evidence>
<organism evidence="16 17">
    <name type="scientific">Hydra vulgaris</name>
    <name type="common">Hydra</name>
    <name type="synonym">Hydra attenuata</name>
    <dbReference type="NCBI Taxonomy" id="6087"/>
    <lineage>
        <taxon>Eukaryota</taxon>
        <taxon>Metazoa</taxon>
        <taxon>Cnidaria</taxon>
        <taxon>Hydrozoa</taxon>
        <taxon>Hydroidolina</taxon>
        <taxon>Anthoathecata</taxon>
        <taxon>Aplanulata</taxon>
        <taxon>Hydridae</taxon>
        <taxon>Hydra</taxon>
    </lineage>
</organism>
<dbReference type="InterPro" id="IPR000601">
    <property type="entry name" value="PKD_dom"/>
</dbReference>
<keyword evidence="7 12" id="KW-1133">Transmembrane helix</keyword>
<keyword evidence="6 13" id="KW-0732">Signal</keyword>
<dbReference type="PROSITE" id="PS50093">
    <property type="entry name" value="PKD"/>
    <property type="match status" value="1"/>
</dbReference>
<dbReference type="Gene3D" id="2.60.60.20">
    <property type="entry name" value="PLAT/LH2 domain"/>
    <property type="match status" value="1"/>
</dbReference>
<evidence type="ECO:0000256" key="13">
    <source>
        <dbReference type="SAM" id="SignalP"/>
    </source>
</evidence>
<evidence type="ECO:0000256" key="8">
    <source>
        <dbReference type="ARBA" id="ARBA00023069"/>
    </source>
</evidence>
<dbReference type="Pfam" id="PF01825">
    <property type="entry name" value="GPS"/>
    <property type="match status" value="1"/>
</dbReference>
<feature type="transmembrane region" description="Helical" evidence="12">
    <location>
        <begin position="2617"/>
        <end position="2640"/>
    </location>
</feature>
<keyword evidence="9 12" id="KW-0472">Membrane</keyword>
<feature type="signal peptide" evidence="13">
    <location>
        <begin position="1"/>
        <end position="23"/>
    </location>
</feature>